<dbReference type="SUPFAM" id="SSF53474">
    <property type="entry name" value="alpha/beta-Hydrolases"/>
    <property type="match status" value="1"/>
</dbReference>
<dbReference type="Proteomes" id="UP001642484">
    <property type="component" value="Unassembled WGS sequence"/>
</dbReference>
<feature type="region of interest" description="Disordered" evidence="1">
    <location>
        <begin position="531"/>
        <end position="553"/>
    </location>
</feature>
<dbReference type="PANTHER" id="PTHR43358:SF4">
    <property type="entry name" value="ALPHA_BETA HYDROLASE FOLD-1 DOMAIN-CONTAINING PROTEIN"/>
    <property type="match status" value="1"/>
</dbReference>
<keyword evidence="4" id="KW-1185">Reference proteome</keyword>
<dbReference type="PANTHER" id="PTHR43358">
    <property type="entry name" value="ALPHA/BETA-HYDROLASE"/>
    <property type="match status" value="1"/>
</dbReference>
<proteinExistence type="predicted"/>
<organism evidence="3 4">
    <name type="scientific">Durusdinium trenchii</name>
    <dbReference type="NCBI Taxonomy" id="1381693"/>
    <lineage>
        <taxon>Eukaryota</taxon>
        <taxon>Sar</taxon>
        <taxon>Alveolata</taxon>
        <taxon>Dinophyceae</taxon>
        <taxon>Suessiales</taxon>
        <taxon>Symbiodiniaceae</taxon>
        <taxon>Durusdinium</taxon>
    </lineage>
</organism>
<name>A0ABP0PGB3_9DINO</name>
<evidence type="ECO:0000256" key="1">
    <source>
        <dbReference type="SAM" id="MobiDB-lite"/>
    </source>
</evidence>
<gene>
    <name evidence="3" type="ORF">CCMP2556_LOCUS36517</name>
</gene>
<evidence type="ECO:0000313" key="3">
    <source>
        <dbReference type="EMBL" id="CAK9074089.1"/>
    </source>
</evidence>
<feature type="domain" description="Serine aminopeptidase S33" evidence="2">
    <location>
        <begin position="79"/>
        <end position="213"/>
    </location>
</feature>
<dbReference type="InterPro" id="IPR052920">
    <property type="entry name" value="DNA-binding_regulatory"/>
</dbReference>
<accession>A0ABP0PGB3</accession>
<protein>
    <recommendedName>
        <fullName evidence="2">Serine aminopeptidase S33 domain-containing protein</fullName>
    </recommendedName>
</protein>
<dbReference type="InterPro" id="IPR029058">
    <property type="entry name" value="AB_hydrolase_fold"/>
</dbReference>
<dbReference type="EMBL" id="CAXAMN010022973">
    <property type="protein sequence ID" value="CAK9074089.1"/>
    <property type="molecule type" value="Genomic_DNA"/>
</dbReference>
<evidence type="ECO:0000313" key="4">
    <source>
        <dbReference type="Proteomes" id="UP001642484"/>
    </source>
</evidence>
<reference evidence="3 4" key="1">
    <citation type="submission" date="2024-02" db="EMBL/GenBank/DDBJ databases">
        <authorList>
            <person name="Chen Y."/>
            <person name="Shah S."/>
            <person name="Dougan E. K."/>
            <person name="Thang M."/>
            <person name="Chan C."/>
        </authorList>
    </citation>
    <scope>NUCLEOTIDE SEQUENCE [LARGE SCALE GENOMIC DNA]</scope>
</reference>
<dbReference type="InterPro" id="IPR022742">
    <property type="entry name" value="Hydrolase_4"/>
</dbReference>
<dbReference type="Gene3D" id="3.40.50.1820">
    <property type="entry name" value="alpha/beta hydrolase"/>
    <property type="match status" value="1"/>
</dbReference>
<dbReference type="Pfam" id="PF12146">
    <property type="entry name" value="Hydrolase_4"/>
    <property type="match status" value="1"/>
</dbReference>
<evidence type="ECO:0000259" key="2">
    <source>
        <dbReference type="Pfam" id="PF12146"/>
    </source>
</evidence>
<comment type="caution">
    <text evidence="3">The sequence shown here is derived from an EMBL/GenBank/DDBJ whole genome shotgun (WGS) entry which is preliminary data.</text>
</comment>
<sequence>MGMEALSVHEYVFAVWKLVIRPPRRRYTRLELCGQFANRFRVGNVVVSRTNYEITNQRGHTLVCTLFEPETRRPEQGDEKACVVFCHGNACCRLDGFMQVHCFLPLNIAVCCFDFSGSGMSGGEHVSLGFFERDDLAAVIQNLRERRGYTRVGVWGRSMGATTAVLHSARDPSLAGVVADSPFSDLWKLMQEIVNNKLRLPSAMFRPVFEGIRLAIQQQASFDICEVSPLKHLESCFLPIFLMHGEADAFVQPHHSELLRNGWQGEATRVTMPNTEHNDHREEKFLARAALFMVRALRWESFLDTMALEALTKGLLPTTTNISNVQSKMNGSATLAAAQHFEQLALSSEIRKMAMSRDVSERQHGLVLAAAELSGAYKGAEKLDLSSTGTLRMTLPASFKGTVCFGKDDIEVAFGWVGGTLPSLGHIVQFAVLSANALSISRVILKPLKGGGFSTTGIEQLCMEAVELPLNKPLEFQLFMPEGYWTQIVVGSHVVSSSELPGSEKLETSKFVEPCCWCWRNSGKLEVALNKAPNLEPPSPRQAGKNRNTTMSYGNAPKEQLAEELASLVCGVPSMAAAPSPKHATIIYCEDGNGGY</sequence>